<evidence type="ECO:0000313" key="3">
    <source>
        <dbReference type="EMBL" id="KGF32939.1"/>
    </source>
</evidence>
<dbReference type="SUPFAM" id="SSF52058">
    <property type="entry name" value="L domain-like"/>
    <property type="match status" value="1"/>
</dbReference>
<dbReference type="Gene3D" id="3.80.10.10">
    <property type="entry name" value="Ribonuclease Inhibitor"/>
    <property type="match status" value="1"/>
</dbReference>
<dbReference type="PANTHER" id="PTHR24373">
    <property type="entry name" value="SLIT RELATED LEUCINE-RICH REPEAT NEURONAL PROTEIN"/>
    <property type="match status" value="1"/>
</dbReference>
<keyword evidence="1" id="KW-0732">Signal</keyword>
<dbReference type="InterPro" id="IPR011889">
    <property type="entry name" value="Liste_lipo_26"/>
</dbReference>
<feature type="compositionally biased region" description="Low complexity" evidence="2">
    <location>
        <begin position="224"/>
        <end position="237"/>
    </location>
</feature>
<dbReference type="Pfam" id="PF03382">
    <property type="entry name" value="DUF285"/>
    <property type="match status" value="1"/>
</dbReference>
<feature type="region of interest" description="Disordered" evidence="2">
    <location>
        <begin position="188"/>
        <end position="314"/>
    </location>
</feature>
<name>A0A096BIF7_9BACT</name>
<feature type="compositionally biased region" description="Basic and acidic residues" evidence="2">
    <location>
        <begin position="259"/>
        <end position="314"/>
    </location>
</feature>
<feature type="compositionally biased region" description="Basic and acidic residues" evidence="2">
    <location>
        <begin position="188"/>
        <end position="223"/>
    </location>
</feature>
<dbReference type="InterPro" id="IPR005046">
    <property type="entry name" value="DUF285"/>
</dbReference>
<feature type="compositionally biased region" description="Basic and acidic residues" evidence="2">
    <location>
        <begin position="238"/>
        <end position="247"/>
    </location>
</feature>
<dbReference type="Proteomes" id="UP000029556">
    <property type="component" value="Unassembled WGS sequence"/>
</dbReference>
<proteinExistence type="predicted"/>
<evidence type="ECO:0000256" key="2">
    <source>
        <dbReference type="SAM" id="MobiDB-lite"/>
    </source>
</evidence>
<dbReference type="EMBL" id="JRNN01000096">
    <property type="protein sequence ID" value="KGF32939.1"/>
    <property type="molecule type" value="Genomic_DNA"/>
</dbReference>
<comment type="caution">
    <text evidence="3">The sequence shown here is derived from an EMBL/GenBank/DDBJ whole genome shotgun (WGS) entry which is preliminary data.</text>
</comment>
<dbReference type="GO" id="GO:0031012">
    <property type="term" value="C:extracellular matrix"/>
    <property type="evidence" value="ECO:0007669"/>
    <property type="project" value="TreeGrafter"/>
</dbReference>
<dbReference type="GO" id="GO:0005615">
    <property type="term" value="C:extracellular space"/>
    <property type="evidence" value="ECO:0007669"/>
    <property type="project" value="TreeGrafter"/>
</dbReference>
<reference evidence="3 4" key="1">
    <citation type="submission" date="2014-07" db="EMBL/GenBank/DDBJ databases">
        <authorList>
            <person name="McCorrison J."/>
            <person name="Sanka R."/>
            <person name="Torralba M."/>
            <person name="Gillis M."/>
            <person name="Haft D.H."/>
            <person name="Methe B."/>
            <person name="Sutton G."/>
            <person name="Nelson K.E."/>
        </authorList>
    </citation>
    <scope>NUCLEOTIDE SEQUENCE [LARGE SCALE GENOMIC DNA]</scope>
    <source>
        <strain evidence="3 4">DNF00853</strain>
    </source>
</reference>
<dbReference type="PANTHER" id="PTHR24373:SF370">
    <property type="entry name" value="FISH-LIPS, ISOFORM E"/>
    <property type="match status" value="1"/>
</dbReference>
<dbReference type="AlphaFoldDB" id="A0A096BIF7"/>
<evidence type="ECO:0000313" key="4">
    <source>
        <dbReference type="Proteomes" id="UP000029556"/>
    </source>
</evidence>
<dbReference type="NCBIfam" id="TIGR02167">
    <property type="entry name" value="Liste_lipo_26"/>
    <property type="match status" value="2"/>
</dbReference>
<dbReference type="RefSeq" id="WP_052042979.1">
    <property type="nucleotide sequence ID" value="NZ_JRNN01000096.1"/>
</dbReference>
<feature type="compositionally biased region" description="Polar residues" evidence="2">
    <location>
        <begin position="248"/>
        <end position="258"/>
    </location>
</feature>
<protein>
    <submittedName>
        <fullName evidence="3">Uncharacterized protein</fullName>
    </submittedName>
</protein>
<organism evidence="3 4">
    <name type="scientific">Hoylesella buccalis DNF00853</name>
    <dbReference type="NCBI Taxonomy" id="1401074"/>
    <lineage>
        <taxon>Bacteria</taxon>
        <taxon>Pseudomonadati</taxon>
        <taxon>Bacteroidota</taxon>
        <taxon>Bacteroidia</taxon>
        <taxon>Bacteroidales</taxon>
        <taxon>Prevotellaceae</taxon>
        <taxon>Hoylesella</taxon>
    </lineage>
</organism>
<dbReference type="OrthoDB" id="1082562at2"/>
<evidence type="ECO:0000256" key="1">
    <source>
        <dbReference type="ARBA" id="ARBA00022729"/>
    </source>
</evidence>
<sequence>MNNETCGCGSEEKTSSAKGIVRINYKEDFELVVELLAGDKPYKLGDEDFRIDFMVMASRYTVGRTGGVCERCSVDGNKIRCFMDGHGLPPGELRAEVKVNTPDPNYADGKRLSVAIADGTVVLVKDNTRFDGAVIKANIPVALVDAYQLAKEHGYKGTIDEYYATFTDVGQLKENIKGTLDKMTKAEKLRADAEKERDKAETERQRKQDGLNTAEGERVKNEQQRQTNEQQRQTNEQARQKAERLRVQQETARQQAENTRVKDEQQRTDNETKRLQAERERVQAENARSEKENERTTHEQARTDAEKLRAKAETKRVSAEQLRVEAETKRVETEKEIKSTLEYVNAQKYIKENEYEREVKAIEAIKNAPKDPTQDVWLDATDGEIKSGPATGNLTKNAITYYYLGKRVIKGAFYGATREGAWKANDYLRHLDVRNWDMTLCTDAGYKFYRYSSLVSLDTSNWNLSALINGEDMFSGCTSLQSLDTSGWNLSALTNGGQMFSGCTSLQSLDTSGWNLSALANGEYMFYGCSSLQTLDFRKSTFRNVVNFDRAFVDCVILAELWLPLTFDKLTTLDLCIPSWGNTDKGLASLRWTFGEGADDRTAKGLPPCTVRLDRKVYDRLTDNERAAAAKKGWTITK</sequence>
<accession>A0A096BIF7</accession>
<dbReference type="InterPro" id="IPR050328">
    <property type="entry name" value="Dev_Immune_Receptor"/>
</dbReference>
<dbReference type="InterPro" id="IPR032675">
    <property type="entry name" value="LRR_dom_sf"/>
</dbReference>
<gene>
    <name evidence="3" type="ORF">HMPREF2137_12465</name>
</gene>